<dbReference type="InterPro" id="IPR042241">
    <property type="entry name" value="GCP_C_sf"/>
</dbReference>
<keyword evidence="5" id="KW-0206">Cytoskeleton</keyword>
<evidence type="ECO:0000256" key="1">
    <source>
        <dbReference type="ARBA" id="ARBA00004245"/>
    </source>
</evidence>
<feature type="domain" description="Gamma tubulin complex component C-terminal" evidence="6">
    <location>
        <begin position="125"/>
        <end position="284"/>
    </location>
</feature>
<dbReference type="AlphaFoldDB" id="A0A3S5BBA5"/>
<proteinExistence type="inferred from homology"/>
<evidence type="ECO:0000256" key="4">
    <source>
        <dbReference type="ARBA" id="ARBA00022701"/>
    </source>
</evidence>
<sequence>MITSELDPTTVSLGSALFDSSELTFHPSILEHFLTTALEEAGHTQHHNLIESKQMPPSISWPYQLFALPFTIHIITPTATSFTNRTSAFGLGWHQLARIGLSVGLPEALTGILPGFVNWPSTDPIASAYQKIFTLLLKVKYTGWLVARLHSQFYRHIGQSRSLTYIHDPLDQTRQMRRHQAELWLHEAGQVVRGLDGYLANQVVLASWSEFRTRLDEGLCRAELLEPLDRGAKIISGIGAPSWSGVPETTNCFFGNRSYADLSQVTCLRDIYQLHSDYLGKVLTR</sequence>
<comment type="caution">
    <text evidence="7">The sequence shown here is derived from an EMBL/GenBank/DDBJ whole genome shotgun (WGS) entry which is preliminary data.</text>
</comment>
<dbReference type="GO" id="GO:0043015">
    <property type="term" value="F:gamma-tubulin binding"/>
    <property type="evidence" value="ECO:0007669"/>
    <property type="project" value="InterPro"/>
</dbReference>
<dbReference type="Gene3D" id="1.20.120.1900">
    <property type="entry name" value="Gamma-tubulin complex, C-terminal domain"/>
    <property type="match status" value="1"/>
</dbReference>
<keyword evidence="8" id="KW-1185">Reference proteome</keyword>
<dbReference type="InterPro" id="IPR040457">
    <property type="entry name" value="GCP_C"/>
</dbReference>
<comment type="similarity">
    <text evidence="2">Belongs to the TUBGCP family.</text>
</comment>
<dbReference type="EMBL" id="CAAALY010261032">
    <property type="protein sequence ID" value="VEL39367.1"/>
    <property type="molecule type" value="Genomic_DNA"/>
</dbReference>
<dbReference type="Pfam" id="PF04130">
    <property type="entry name" value="GCP_C_terminal"/>
    <property type="match status" value="1"/>
</dbReference>
<name>A0A3S5BBA5_9PLAT</name>
<evidence type="ECO:0000259" key="6">
    <source>
        <dbReference type="Pfam" id="PF04130"/>
    </source>
</evidence>
<protein>
    <recommendedName>
        <fullName evidence="6">Gamma tubulin complex component C-terminal domain-containing protein</fullName>
    </recommendedName>
</protein>
<keyword evidence="3" id="KW-0963">Cytoplasm</keyword>
<dbReference type="GO" id="GO:0005874">
    <property type="term" value="C:microtubule"/>
    <property type="evidence" value="ECO:0007669"/>
    <property type="project" value="UniProtKB-KW"/>
</dbReference>
<dbReference type="Proteomes" id="UP000784294">
    <property type="component" value="Unassembled WGS sequence"/>
</dbReference>
<gene>
    <name evidence="7" type="ORF">PXEA_LOCUS32807</name>
</gene>
<comment type="subcellular location">
    <subcellularLocation>
        <location evidence="1">Cytoplasm</location>
        <location evidence="1">Cytoskeleton</location>
    </subcellularLocation>
</comment>
<evidence type="ECO:0000256" key="2">
    <source>
        <dbReference type="ARBA" id="ARBA00010337"/>
    </source>
</evidence>
<evidence type="ECO:0000313" key="8">
    <source>
        <dbReference type="Proteomes" id="UP000784294"/>
    </source>
</evidence>
<evidence type="ECO:0000313" key="7">
    <source>
        <dbReference type="EMBL" id="VEL39367.1"/>
    </source>
</evidence>
<dbReference type="OrthoDB" id="775571at2759"/>
<accession>A0A3S5BBA5</accession>
<evidence type="ECO:0000256" key="5">
    <source>
        <dbReference type="ARBA" id="ARBA00023212"/>
    </source>
</evidence>
<reference evidence="7" key="1">
    <citation type="submission" date="2018-11" db="EMBL/GenBank/DDBJ databases">
        <authorList>
            <consortium name="Pathogen Informatics"/>
        </authorList>
    </citation>
    <scope>NUCLEOTIDE SEQUENCE</scope>
</reference>
<organism evidence="7 8">
    <name type="scientific">Protopolystoma xenopodis</name>
    <dbReference type="NCBI Taxonomy" id="117903"/>
    <lineage>
        <taxon>Eukaryota</taxon>
        <taxon>Metazoa</taxon>
        <taxon>Spiralia</taxon>
        <taxon>Lophotrochozoa</taxon>
        <taxon>Platyhelminthes</taxon>
        <taxon>Monogenea</taxon>
        <taxon>Polyopisthocotylea</taxon>
        <taxon>Polystomatidea</taxon>
        <taxon>Polystomatidae</taxon>
        <taxon>Protopolystoma</taxon>
    </lineage>
</organism>
<evidence type="ECO:0000256" key="3">
    <source>
        <dbReference type="ARBA" id="ARBA00022490"/>
    </source>
</evidence>
<keyword evidence="4" id="KW-0493">Microtubule</keyword>